<dbReference type="AlphaFoldDB" id="A0A0C3DI49"/>
<dbReference type="EMBL" id="KN822128">
    <property type="protein sequence ID" value="KIM55731.1"/>
    <property type="molecule type" value="Genomic_DNA"/>
</dbReference>
<reference evidence="1 2" key="1">
    <citation type="submission" date="2014-04" db="EMBL/GenBank/DDBJ databases">
        <authorList>
            <consortium name="DOE Joint Genome Institute"/>
            <person name="Kuo A."/>
            <person name="Kohler A."/>
            <person name="Nagy L.G."/>
            <person name="Floudas D."/>
            <person name="Copeland A."/>
            <person name="Barry K.W."/>
            <person name="Cichocki N."/>
            <person name="Veneault-Fourrey C."/>
            <person name="LaButti K."/>
            <person name="Lindquist E.A."/>
            <person name="Lipzen A."/>
            <person name="Lundell T."/>
            <person name="Morin E."/>
            <person name="Murat C."/>
            <person name="Sun H."/>
            <person name="Tunlid A."/>
            <person name="Henrissat B."/>
            <person name="Grigoriev I.V."/>
            <person name="Hibbett D.S."/>
            <person name="Martin F."/>
            <person name="Nordberg H.P."/>
            <person name="Cantor M.N."/>
            <person name="Hua S.X."/>
        </authorList>
    </citation>
    <scope>NUCLEOTIDE SEQUENCE [LARGE SCALE GENOMIC DNA]</scope>
    <source>
        <strain evidence="1 2">Foug A</strain>
    </source>
</reference>
<proteinExistence type="predicted"/>
<dbReference type="InParanoid" id="A0A0C3DI49"/>
<dbReference type="HOGENOM" id="CLU_2868897_0_0_1"/>
<organism evidence="1 2">
    <name type="scientific">Scleroderma citrinum Foug A</name>
    <dbReference type="NCBI Taxonomy" id="1036808"/>
    <lineage>
        <taxon>Eukaryota</taxon>
        <taxon>Fungi</taxon>
        <taxon>Dikarya</taxon>
        <taxon>Basidiomycota</taxon>
        <taxon>Agaricomycotina</taxon>
        <taxon>Agaricomycetes</taxon>
        <taxon>Agaricomycetidae</taxon>
        <taxon>Boletales</taxon>
        <taxon>Sclerodermatineae</taxon>
        <taxon>Sclerodermataceae</taxon>
        <taxon>Scleroderma</taxon>
    </lineage>
</organism>
<dbReference type="Proteomes" id="UP000053989">
    <property type="component" value="Unassembled WGS sequence"/>
</dbReference>
<evidence type="ECO:0000313" key="1">
    <source>
        <dbReference type="EMBL" id="KIM55731.1"/>
    </source>
</evidence>
<reference evidence="2" key="2">
    <citation type="submission" date="2015-01" db="EMBL/GenBank/DDBJ databases">
        <title>Evolutionary Origins and Diversification of the Mycorrhizal Mutualists.</title>
        <authorList>
            <consortium name="DOE Joint Genome Institute"/>
            <consortium name="Mycorrhizal Genomics Consortium"/>
            <person name="Kohler A."/>
            <person name="Kuo A."/>
            <person name="Nagy L.G."/>
            <person name="Floudas D."/>
            <person name="Copeland A."/>
            <person name="Barry K.W."/>
            <person name="Cichocki N."/>
            <person name="Veneault-Fourrey C."/>
            <person name="LaButti K."/>
            <person name="Lindquist E.A."/>
            <person name="Lipzen A."/>
            <person name="Lundell T."/>
            <person name="Morin E."/>
            <person name="Murat C."/>
            <person name="Riley R."/>
            <person name="Ohm R."/>
            <person name="Sun H."/>
            <person name="Tunlid A."/>
            <person name="Henrissat B."/>
            <person name="Grigoriev I.V."/>
            <person name="Hibbett D.S."/>
            <person name="Martin F."/>
        </authorList>
    </citation>
    <scope>NUCLEOTIDE SEQUENCE [LARGE SCALE GENOMIC DNA]</scope>
    <source>
        <strain evidence="2">Foug A</strain>
    </source>
</reference>
<protein>
    <submittedName>
        <fullName evidence="1">Uncharacterized protein</fullName>
    </submittedName>
</protein>
<accession>A0A0C3DI49</accession>
<sequence length="64" mass="6903">MLPCPSKGMWERVAGRCSSPGERTCQVVTSLHDQATANDVSHDASYTPTTALLSHISRNPSMSQ</sequence>
<keyword evidence="2" id="KW-1185">Reference proteome</keyword>
<evidence type="ECO:0000313" key="2">
    <source>
        <dbReference type="Proteomes" id="UP000053989"/>
    </source>
</evidence>
<gene>
    <name evidence="1" type="ORF">SCLCIDRAFT_285663</name>
</gene>
<name>A0A0C3DI49_9AGAM</name>